<dbReference type="AlphaFoldDB" id="A0A5E4SV20"/>
<feature type="active site" description="Charge relay system" evidence="6">
    <location>
        <position position="206"/>
    </location>
</feature>
<dbReference type="InterPro" id="IPR040921">
    <property type="entry name" value="Peptidase_S66C"/>
</dbReference>
<keyword evidence="2 9" id="KW-0121">Carboxypeptidase</keyword>
<dbReference type="GO" id="GO:0006508">
    <property type="term" value="P:proteolysis"/>
    <property type="evidence" value="ECO:0007669"/>
    <property type="project" value="UniProtKB-KW"/>
</dbReference>
<proteinExistence type="inferred from homology"/>
<dbReference type="GeneID" id="300403115"/>
<protein>
    <submittedName>
        <fullName evidence="9">Muramoyltetrapeptide carboxypeptidase</fullName>
    </submittedName>
</protein>
<dbReference type="NCBIfam" id="NF008424">
    <property type="entry name" value="PRK11253.1"/>
    <property type="match status" value="1"/>
</dbReference>
<dbReference type="RefSeq" id="WP_150678387.1">
    <property type="nucleotide sequence ID" value="NZ_CABPSK010000001.1"/>
</dbReference>
<gene>
    <name evidence="9" type="ORF">PPN31114_01059</name>
</gene>
<dbReference type="InterPro" id="IPR027478">
    <property type="entry name" value="LdcA_N"/>
</dbReference>
<dbReference type="Pfam" id="PF17676">
    <property type="entry name" value="Peptidase_S66C"/>
    <property type="match status" value="1"/>
</dbReference>
<dbReference type="Pfam" id="PF02016">
    <property type="entry name" value="Peptidase_S66"/>
    <property type="match status" value="1"/>
</dbReference>
<dbReference type="SUPFAM" id="SSF141986">
    <property type="entry name" value="LD-carboxypeptidase A C-terminal domain-like"/>
    <property type="match status" value="1"/>
</dbReference>
<evidence type="ECO:0000259" key="8">
    <source>
        <dbReference type="Pfam" id="PF17676"/>
    </source>
</evidence>
<evidence type="ECO:0000256" key="3">
    <source>
        <dbReference type="ARBA" id="ARBA00022670"/>
    </source>
</evidence>
<organism evidence="9 10">
    <name type="scientific">Pandoraea pneumonica</name>
    <dbReference type="NCBI Taxonomy" id="2508299"/>
    <lineage>
        <taxon>Bacteria</taxon>
        <taxon>Pseudomonadati</taxon>
        <taxon>Pseudomonadota</taxon>
        <taxon>Betaproteobacteria</taxon>
        <taxon>Burkholderiales</taxon>
        <taxon>Burkholderiaceae</taxon>
        <taxon>Pandoraea</taxon>
    </lineage>
</organism>
<keyword evidence="4" id="KW-0378">Hydrolase</keyword>
<name>A0A5E4SV20_9BURK</name>
<dbReference type="GO" id="GO:0008236">
    <property type="term" value="F:serine-type peptidase activity"/>
    <property type="evidence" value="ECO:0007669"/>
    <property type="project" value="UniProtKB-KW"/>
</dbReference>
<dbReference type="InterPro" id="IPR003507">
    <property type="entry name" value="S66_fam"/>
</dbReference>
<keyword evidence="10" id="KW-1185">Reference proteome</keyword>
<dbReference type="InterPro" id="IPR029062">
    <property type="entry name" value="Class_I_gatase-like"/>
</dbReference>
<feature type="active site" description="Charge relay system" evidence="6">
    <location>
        <position position="276"/>
    </location>
</feature>
<accession>A0A5E4SV20</accession>
<evidence type="ECO:0000256" key="5">
    <source>
        <dbReference type="ARBA" id="ARBA00022825"/>
    </source>
</evidence>
<dbReference type="Gene3D" id="3.50.30.60">
    <property type="entry name" value="LD-carboxypeptidase A C-terminal domain-like"/>
    <property type="match status" value="1"/>
</dbReference>
<dbReference type="CDD" id="cd07025">
    <property type="entry name" value="Peptidase_S66"/>
    <property type="match status" value="1"/>
</dbReference>
<dbReference type="PIRSF" id="PIRSF028757">
    <property type="entry name" value="LD-carboxypeptidase"/>
    <property type="match status" value="1"/>
</dbReference>
<dbReference type="PANTHER" id="PTHR30237:SF2">
    <property type="entry name" value="MUREIN TETRAPEPTIDE CARBOXYPEPTIDASE"/>
    <property type="match status" value="1"/>
</dbReference>
<evidence type="ECO:0000256" key="1">
    <source>
        <dbReference type="ARBA" id="ARBA00010233"/>
    </source>
</evidence>
<comment type="similarity">
    <text evidence="1">Belongs to the peptidase S66 family.</text>
</comment>
<evidence type="ECO:0000256" key="4">
    <source>
        <dbReference type="ARBA" id="ARBA00022801"/>
    </source>
</evidence>
<feature type="domain" description="LD-carboxypeptidase N-terminal" evidence="7">
    <location>
        <begin position="9"/>
        <end position="130"/>
    </location>
</feature>
<evidence type="ECO:0000313" key="10">
    <source>
        <dbReference type="Proteomes" id="UP000366945"/>
    </source>
</evidence>
<dbReference type="Gene3D" id="3.40.50.10740">
    <property type="entry name" value="Class I glutamine amidotransferase-like"/>
    <property type="match status" value="1"/>
</dbReference>
<keyword evidence="5" id="KW-0720">Serine protease</keyword>
<evidence type="ECO:0000256" key="2">
    <source>
        <dbReference type="ARBA" id="ARBA00022645"/>
    </source>
</evidence>
<feature type="active site" description="Nucleophile" evidence="6">
    <location>
        <position position="110"/>
    </location>
</feature>
<dbReference type="GO" id="GO:0004180">
    <property type="term" value="F:carboxypeptidase activity"/>
    <property type="evidence" value="ECO:0007669"/>
    <property type="project" value="UniProtKB-KW"/>
</dbReference>
<evidence type="ECO:0000259" key="7">
    <source>
        <dbReference type="Pfam" id="PF02016"/>
    </source>
</evidence>
<dbReference type="OrthoDB" id="9807329at2"/>
<feature type="domain" description="LD-carboxypeptidase C-terminal" evidence="8">
    <location>
        <begin position="176"/>
        <end position="291"/>
    </location>
</feature>
<dbReference type="SUPFAM" id="SSF52317">
    <property type="entry name" value="Class I glutamine amidotransferase-like"/>
    <property type="match status" value="1"/>
</dbReference>
<dbReference type="InterPro" id="IPR040449">
    <property type="entry name" value="Peptidase_S66_N"/>
</dbReference>
<sequence length="310" mass="33553">MTQTKLLELIAPSGYPASLDVAARGVETLERLGYTVGNREALARQYLRFAGTDAERIAEINTLARRDHPVPDVILAVRGGYGAVHLLDQLDYEGLHRRLSGTPAAIVGHSDFTALQLALLARAHLTTFSGPMLTADFGAETLSDFTLNHFQSILSAPQHVAEWTGDGGAGDIDVAGTLWGGNLAMVCSLIGTPYLPEIDGGVLFVEDVNEPPYRVERMLYQLHQTGILGRQRALVLGDFSEYRVSDYDNGYDMDTMIASMRKVIGIPIVTGLPFGHCPDKLTLPVGGQARLQTAGERVTLTLTGYPYKAV</sequence>
<dbReference type="PANTHER" id="PTHR30237">
    <property type="entry name" value="MURAMOYLTETRAPEPTIDE CARBOXYPEPTIDASE"/>
    <property type="match status" value="1"/>
</dbReference>
<reference evidence="9 10" key="1">
    <citation type="submission" date="2019-08" db="EMBL/GenBank/DDBJ databases">
        <authorList>
            <person name="Peeters C."/>
        </authorList>
    </citation>
    <scope>NUCLEOTIDE SEQUENCE [LARGE SCALE GENOMIC DNA]</scope>
    <source>
        <strain evidence="9 10">LMG 31114</strain>
    </source>
</reference>
<evidence type="ECO:0000256" key="6">
    <source>
        <dbReference type="PIRSR" id="PIRSR028757-1"/>
    </source>
</evidence>
<dbReference type="Proteomes" id="UP000366945">
    <property type="component" value="Unassembled WGS sequence"/>
</dbReference>
<dbReference type="EMBL" id="CABPSK010000001">
    <property type="protein sequence ID" value="VVD79610.1"/>
    <property type="molecule type" value="Genomic_DNA"/>
</dbReference>
<dbReference type="InterPro" id="IPR027461">
    <property type="entry name" value="Carboxypeptidase_A_C_sf"/>
</dbReference>
<keyword evidence="3" id="KW-0645">Protease</keyword>
<evidence type="ECO:0000313" key="9">
    <source>
        <dbReference type="EMBL" id="VVD79610.1"/>
    </source>
</evidence>